<gene>
    <name evidence="2" type="ORF">VFH_I202480</name>
</gene>
<accession>A0AAV0ZFT7</accession>
<sequence length="114" mass="13072">MSKRPQSKKSREKAQSEQQNMASATFSTLPPRYKEWRPPLPPRACHTLFTRLHFLHPSRILSFHPVFTPFMFSINLGILIQPNGLSVTDLFEIFTSGVVYKLESSSSVWSTISF</sequence>
<proteinExistence type="predicted"/>
<name>A0AAV0ZFT7_VICFA</name>
<feature type="compositionally biased region" description="Polar residues" evidence="1">
    <location>
        <begin position="16"/>
        <end position="28"/>
    </location>
</feature>
<evidence type="ECO:0000256" key="1">
    <source>
        <dbReference type="SAM" id="MobiDB-lite"/>
    </source>
</evidence>
<dbReference type="AlphaFoldDB" id="A0AAV0ZFT7"/>
<keyword evidence="3" id="KW-1185">Reference proteome</keyword>
<feature type="region of interest" description="Disordered" evidence="1">
    <location>
        <begin position="1"/>
        <end position="33"/>
    </location>
</feature>
<dbReference type="Proteomes" id="UP001157006">
    <property type="component" value="Chromosome 1S"/>
</dbReference>
<evidence type="ECO:0000313" key="2">
    <source>
        <dbReference type="EMBL" id="CAI8595677.1"/>
    </source>
</evidence>
<evidence type="ECO:0000313" key="3">
    <source>
        <dbReference type="Proteomes" id="UP001157006"/>
    </source>
</evidence>
<dbReference type="EMBL" id="OX451735">
    <property type="protein sequence ID" value="CAI8595677.1"/>
    <property type="molecule type" value="Genomic_DNA"/>
</dbReference>
<feature type="compositionally biased region" description="Basic residues" evidence="1">
    <location>
        <begin position="1"/>
        <end position="11"/>
    </location>
</feature>
<protein>
    <submittedName>
        <fullName evidence="2">Uncharacterized protein</fullName>
    </submittedName>
</protein>
<organism evidence="2 3">
    <name type="scientific">Vicia faba</name>
    <name type="common">Broad bean</name>
    <name type="synonym">Faba vulgaris</name>
    <dbReference type="NCBI Taxonomy" id="3906"/>
    <lineage>
        <taxon>Eukaryota</taxon>
        <taxon>Viridiplantae</taxon>
        <taxon>Streptophyta</taxon>
        <taxon>Embryophyta</taxon>
        <taxon>Tracheophyta</taxon>
        <taxon>Spermatophyta</taxon>
        <taxon>Magnoliopsida</taxon>
        <taxon>eudicotyledons</taxon>
        <taxon>Gunneridae</taxon>
        <taxon>Pentapetalae</taxon>
        <taxon>rosids</taxon>
        <taxon>fabids</taxon>
        <taxon>Fabales</taxon>
        <taxon>Fabaceae</taxon>
        <taxon>Papilionoideae</taxon>
        <taxon>50 kb inversion clade</taxon>
        <taxon>NPAAA clade</taxon>
        <taxon>Hologalegina</taxon>
        <taxon>IRL clade</taxon>
        <taxon>Fabeae</taxon>
        <taxon>Vicia</taxon>
    </lineage>
</organism>
<reference evidence="2 3" key="1">
    <citation type="submission" date="2023-01" db="EMBL/GenBank/DDBJ databases">
        <authorList>
            <person name="Kreplak J."/>
        </authorList>
    </citation>
    <scope>NUCLEOTIDE SEQUENCE [LARGE SCALE GENOMIC DNA]</scope>
</reference>